<keyword evidence="7" id="KW-0813">Transport</keyword>
<feature type="transmembrane region" description="Helical" evidence="6">
    <location>
        <begin position="12"/>
        <end position="32"/>
    </location>
</feature>
<dbReference type="CDD" id="cd06580">
    <property type="entry name" value="TM_PBP1_transp_TpRbsC_like"/>
    <property type="match status" value="1"/>
</dbReference>
<reference evidence="7 8" key="1">
    <citation type="submission" date="2016-10" db="EMBL/GenBank/DDBJ databases">
        <authorList>
            <person name="de Groot N.N."/>
        </authorList>
    </citation>
    <scope>NUCLEOTIDE SEQUENCE [LARGE SCALE GENOMIC DNA]</scope>
    <source>
        <strain evidence="7 8">CGMCC 1.9157</strain>
    </source>
</reference>
<dbReference type="Proteomes" id="UP000199236">
    <property type="component" value="Unassembled WGS sequence"/>
</dbReference>
<feature type="transmembrane region" description="Helical" evidence="6">
    <location>
        <begin position="198"/>
        <end position="220"/>
    </location>
</feature>
<keyword evidence="2" id="KW-1003">Cell membrane</keyword>
<dbReference type="PANTHER" id="PTHR43370">
    <property type="entry name" value="SUGAR ABC TRANSPORTER INTEGRAL MEMBRANE PROTEIN-RELATED"/>
    <property type="match status" value="1"/>
</dbReference>
<evidence type="ECO:0000256" key="2">
    <source>
        <dbReference type="ARBA" id="ARBA00022475"/>
    </source>
</evidence>
<dbReference type="STRING" id="655353.SAMN04488056_10248"/>
<dbReference type="GO" id="GO:0022857">
    <property type="term" value="F:transmembrane transporter activity"/>
    <property type="evidence" value="ECO:0007669"/>
    <property type="project" value="InterPro"/>
</dbReference>
<keyword evidence="3 6" id="KW-0812">Transmembrane</keyword>
<keyword evidence="7" id="KW-0762">Sugar transport</keyword>
<evidence type="ECO:0000313" key="7">
    <source>
        <dbReference type="EMBL" id="SFN79816.1"/>
    </source>
</evidence>
<feature type="transmembrane region" description="Helical" evidence="6">
    <location>
        <begin position="66"/>
        <end position="88"/>
    </location>
</feature>
<dbReference type="EMBL" id="FOVR01000002">
    <property type="protein sequence ID" value="SFN79816.1"/>
    <property type="molecule type" value="Genomic_DNA"/>
</dbReference>
<evidence type="ECO:0000256" key="5">
    <source>
        <dbReference type="ARBA" id="ARBA00023136"/>
    </source>
</evidence>
<evidence type="ECO:0000256" key="6">
    <source>
        <dbReference type="SAM" id="Phobius"/>
    </source>
</evidence>
<proteinExistence type="predicted"/>
<feature type="transmembrane region" description="Helical" evidence="6">
    <location>
        <begin position="39"/>
        <end position="60"/>
    </location>
</feature>
<evidence type="ECO:0000256" key="1">
    <source>
        <dbReference type="ARBA" id="ARBA00004651"/>
    </source>
</evidence>
<name>A0A1I5BYN9_9HYPH</name>
<comment type="subcellular location">
    <subcellularLocation>
        <location evidence="1">Cell membrane</location>
        <topology evidence="1">Multi-pass membrane protein</topology>
    </subcellularLocation>
</comment>
<feature type="transmembrane region" description="Helical" evidence="6">
    <location>
        <begin position="151"/>
        <end position="167"/>
    </location>
</feature>
<dbReference type="RefSeq" id="WP_090069092.1">
    <property type="nucleotide sequence ID" value="NZ_FOVR01000002.1"/>
</dbReference>
<dbReference type="OrthoDB" id="9792579at2"/>
<organism evidence="7 8">
    <name type="scientific">Cohaesibacter marisflavi</name>
    <dbReference type="NCBI Taxonomy" id="655353"/>
    <lineage>
        <taxon>Bacteria</taxon>
        <taxon>Pseudomonadati</taxon>
        <taxon>Pseudomonadota</taxon>
        <taxon>Alphaproteobacteria</taxon>
        <taxon>Hyphomicrobiales</taxon>
        <taxon>Cohaesibacteraceae</taxon>
    </lineage>
</organism>
<feature type="transmembrane region" description="Helical" evidence="6">
    <location>
        <begin position="95"/>
        <end position="113"/>
    </location>
</feature>
<evidence type="ECO:0000256" key="4">
    <source>
        <dbReference type="ARBA" id="ARBA00022989"/>
    </source>
</evidence>
<evidence type="ECO:0000313" key="8">
    <source>
        <dbReference type="Proteomes" id="UP000199236"/>
    </source>
</evidence>
<accession>A0A1I5BYN9</accession>
<dbReference type="GO" id="GO:0005886">
    <property type="term" value="C:plasma membrane"/>
    <property type="evidence" value="ECO:0007669"/>
    <property type="project" value="UniProtKB-SubCell"/>
</dbReference>
<keyword evidence="5 6" id="KW-0472">Membrane</keyword>
<keyword evidence="8" id="KW-1185">Reference proteome</keyword>
<keyword evidence="4 6" id="KW-1133">Transmembrane helix</keyword>
<dbReference type="Pfam" id="PF02653">
    <property type="entry name" value="BPD_transp_2"/>
    <property type="match status" value="1"/>
</dbReference>
<protein>
    <submittedName>
        <fullName evidence="7">Simple sugar transport system permease protein</fullName>
    </submittedName>
</protein>
<dbReference type="PANTHER" id="PTHR43370:SF2">
    <property type="entry name" value="ABC TRANSPORTER PERMEASE PROTEIN"/>
    <property type="match status" value="1"/>
</dbReference>
<feature type="transmembrane region" description="Helical" evidence="6">
    <location>
        <begin position="275"/>
        <end position="293"/>
    </location>
</feature>
<sequence>MSELLSPEILMSIMVAAMGGATVILFAALGELVTERAGIWNMGVEGTMLVGCLVAYLVMAGTGSPILASIAAIGAGMVAGLIIGFMTVTLRVDHFVTGLGFNLLASGLTLFWFRSYVGGGKPPSYSTIDTVPIPGLADIPILGQILFNQHLLTYIALLSVPVIAVFLRRTTFGLETRAAGENPQFLEAKGLSVATRQYAALLFGSALTGLGGAFLMLAFADQFRPDISGGRGWLAIVAVIAGNWKPLRTMAAVLIFAILDSLAVHAQGVGVDVPYQFFLMLPYVASIGLLILIRSRSGQPAKLGVPYLRH</sequence>
<dbReference type="AlphaFoldDB" id="A0A1I5BYN9"/>
<evidence type="ECO:0000256" key="3">
    <source>
        <dbReference type="ARBA" id="ARBA00022692"/>
    </source>
</evidence>
<dbReference type="InterPro" id="IPR001851">
    <property type="entry name" value="ABC_transp_permease"/>
</dbReference>
<gene>
    <name evidence="7" type="ORF">SAMN04488056_10248</name>
</gene>